<organism evidence="1 2">
    <name type="scientific">Pseudidiomarina tainanensis</name>
    <dbReference type="NCBI Taxonomy" id="502365"/>
    <lineage>
        <taxon>Bacteria</taxon>
        <taxon>Pseudomonadati</taxon>
        <taxon>Pseudomonadota</taxon>
        <taxon>Gammaproteobacteria</taxon>
        <taxon>Alteromonadales</taxon>
        <taxon>Idiomarinaceae</taxon>
        <taxon>Pseudidiomarina</taxon>
    </lineage>
</organism>
<keyword evidence="2" id="KW-1185">Reference proteome</keyword>
<comment type="caution">
    <text evidence="1">The sequence shown here is derived from an EMBL/GenBank/DDBJ whole genome shotgun (WGS) entry which is preliminary data.</text>
</comment>
<accession>A0ACD2HHI9</accession>
<proteinExistence type="predicted"/>
<reference evidence="1" key="1">
    <citation type="submission" date="2017-11" db="EMBL/GenBank/DDBJ databases">
        <title>Comparative genomic and phylogenomic analyses of the family Idiomarinaceae.</title>
        <authorList>
            <person name="Liu Y."/>
            <person name="Shao Z."/>
        </authorList>
    </citation>
    <scope>NUCLEOTIDE SEQUENCE</scope>
    <source>
        <strain evidence="1">PIN1</strain>
    </source>
</reference>
<gene>
    <name evidence="1" type="ORF">CWI82_09585</name>
</gene>
<dbReference type="Proteomes" id="UP000293092">
    <property type="component" value="Unassembled WGS sequence"/>
</dbReference>
<name>A0ACD2HHI9_9GAMM</name>
<evidence type="ECO:0000313" key="1">
    <source>
        <dbReference type="EMBL" id="RZQ55619.1"/>
    </source>
</evidence>
<sequence>MFGHFYNQLNAKITSGVTAEKLFAVCYIDLDHFFEIQQDFGCEVSEIALRSIHERVASILSPDDFLSQSASDQFFVFIALENLDSNLAQLCEFISAPIKISDYLISITASIGVHILKEQDKSPDHVLRNAIEACIHVKHEGGNNLHIYDDEAVLLRRKKREIVDQVIFGLENHQFELYLQPKYDLKNLVVIGFEALIRWIDPERGIISPAILLDAIAGTEAERLIDEFVLEEALTILKGLHKLNRTLSLSINVSPAQLMSPWFAAQVELYYTKYPILMEHLRLEILESDTFKNLDVFKSHLENLKQFGVTLSLDDFGTGFASLTHLLMLPINEVKIDRSFVTSIDTNEINQMIVKHVVELAEKLNISTVVEGIENQKELATVQNLGVHAAQGYFLTRPFPSSKLKDWWAEQLLNSVL</sequence>
<dbReference type="EMBL" id="PIQJ01000002">
    <property type="protein sequence ID" value="RZQ55619.1"/>
    <property type="molecule type" value="Genomic_DNA"/>
</dbReference>
<evidence type="ECO:0000313" key="2">
    <source>
        <dbReference type="Proteomes" id="UP000293092"/>
    </source>
</evidence>
<protein>
    <submittedName>
        <fullName evidence="1">Uncharacterized protein</fullName>
    </submittedName>
</protein>